<feature type="compositionally biased region" description="Basic and acidic residues" evidence="1">
    <location>
        <begin position="261"/>
        <end position="280"/>
    </location>
</feature>
<dbReference type="Proteomes" id="UP000326837">
    <property type="component" value="Chromosome"/>
</dbReference>
<feature type="domain" description="F5/8 type C" evidence="3">
    <location>
        <begin position="14"/>
        <end position="178"/>
    </location>
</feature>
<sequence length="280" mass="29735">MKCKFVAAALLAAFTAVDLAVAGPTTTNLSIGATAMATPADYGGIANRAIDGNRDGAFWNGSVYYSQSGTSPLFYEVDLGTANYIERVQLLRRTDEDHNTIGDIRLTIFEDDGAGGHGAVSFQQDYLASYLQVGTWGTTDPGIAVPGGAHARHVRLERIDPAYGNRWLAITEFEIIGSPNPLVHTAANNIAAGKPVTVTSSAGYGSVPGSGNDGNIDATFGVPGNPVYHSAEWGVGVFLAGRPASRIRARLPGTVHSQRQLHHEGVSHRRPRREPSRSRI</sequence>
<evidence type="ECO:0000313" key="5">
    <source>
        <dbReference type="Proteomes" id="UP000326837"/>
    </source>
</evidence>
<evidence type="ECO:0000313" key="4">
    <source>
        <dbReference type="EMBL" id="BBO33338.1"/>
    </source>
</evidence>
<dbReference type="InterPro" id="IPR000421">
    <property type="entry name" value="FA58C"/>
</dbReference>
<organism evidence="4 5">
    <name type="scientific">Lacipirellula parvula</name>
    <dbReference type="NCBI Taxonomy" id="2650471"/>
    <lineage>
        <taxon>Bacteria</taxon>
        <taxon>Pseudomonadati</taxon>
        <taxon>Planctomycetota</taxon>
        <taxon>Planctomycetia</taxon>
        <taxon>Pirellulales</taxon>
        <taxon>Lacipirellulaceae</taxon>
        <taxon>Lacipirellula</taxon>
    </lineage>
</organism>
<dbReference type="SUPFAM" id="SSF49785">
    <property type="entry name" value="Galactose-binding domain-like"/>
    <property type="match status" value="1"/>
</dbReference>
<feature type="signal peptide" evidence="2">
    <location>
        <begin position="1"/>
        <end position="22"/>
    </location>
</feature>
<dbReference type="Gene3D" id="2.60.120.260">
    <property type="entry name" value="Galactose-binding domain-like"/>
    <property type="match status" value="1"/>
</dbReference>
<name>A0A5K7X9X4_9BACT</name>
<evidence type="ECO:0000256" key="1">
    <source>
        <dbReference type="SAM" id="MobiDB-lite"/>
    </source>
</evidence>
<dbReference type="AlphaFoldDB" id="A0A5K7X9X4"/>
<gene>
    <name evidence="4" type="ORF">PLANPX_2950</name>
</gene>
<dbReference type="InterPro" id="IPR008979">
    <property type="entry name" value="Galactose-bd-like_sf"/>
</dbReference>
<protein>
    <recommendedName>
        <fullName evidence="3">F5/8 type C domain-containing protein</fullName>
    </recommendedName>
</protein>
<dbReference type="RefSeq" id="WP_172992034.1">
    <property type="nucleotide sequence ID" value="NZ_AP021861.1"/>
</dbReference>
<accession>A0A5K7X9X4</accession>
<reference evidence="5" key="1">
    <citation type="submission" date="2019-10" db="EMBL/GenBank/DDBJ databases">
        <title>Lacipirellula parvula gen. nov., sp. nov., representing a lineage of planctomycetes widespread in freshwater anoxic habitats, and description of the family Lacipirellulaceae.</title>
        <authorList>
            <person name="Dedysh S.N."/>
            <person name="Kulichevskaya I.S."/>
            <person name="Beletsky A.V."/>
            <person name="Rakitin A.L."/>
            <person name="Mardanov A.V."/>
            <person name="Ivanova A.A."/>
            <person name="Saltykova V.X."/>
            <person name="Rijpstra W.I.C."/>
            <person name="Sinninghe Damste J.S."/>
            <person name="Ravin N.V."/>
        </authorList>
    </citation>
    <scope>NUCLEOTIDE SEQUENCE [LARGE SCALE GENOMIC DNA]</scope>
    <source>
        <strain evidence="5">PX69</strain>
    </source>
</reference>
<feature type="region of interest" description="Disordered" evidence="1">
    <location>
        <begin position="253"/>
        <end position="280"/>
    </location>
</feature>
<dbReference type="KEGG" id="lpav:PLANPX_2950"/>
<keyword evidence="2" id="KW-0732">Signal</keyword>
<dbReference type="EMBL" id="AP021861">
    <property type="protein sequence ID" value="BBO33338.1"/>
    <property type="molecule type" value="Genomic_DNA"/>
</dbReference>
<proteinExistence type="predicted"/>
<evidence type="ECO:0000256" key="2">
    <source>
        <dbReference type="SAM" id="SignalP"/>
    </source>
</evidence>
<evidence type="ECO:0000259" key="3">
    <source>
        <dbReference type="PROSITE" id="PS50022"/>
    </source>
</evidence>
<keyword evidence="5" id="KW-1185">Reference proteome</keyword>
<feature type="chain" id="PRO_5025029584" description="F5/8 type C domain-containing protein" evidence="2">
    <location>
        <begin position="23"/>
        <end position="280"/>
    </location>
</feature>
<dbReference type="PROSITE" id="PS50022">
    <property type="entry name" value="FA58C_3"/>
    <property type="match status" value="1"/>
</dbReference>